<dbReference type="EMBL" id="QXGE01000045">
    <property type="protein sequence ID" value="KAE9327767.1"/>
    <property type="molecule type" value="Genomic_DNA"/>
</dbReference>
<evidence type="ECO:0000313" key="8">
    <source>
        <dbReference type="EMBL" id="KAE9255525.1"/>
    </source>
</evidence>
<sequence length="72" mass="7773">MGFKRSSLSSRQNCFCVLLSLSRLGGEAGLKCSPCSKIEVLADVRHTSSLPCHGHDCDGSISQVVDVHLSRR</sequence>
<dbReference type="EMBL" id="QXFX01000064">
    <property type="protein sequence ID" value="KAE9134649.1"/>
    <property type="molecule type" value="Genomic_DNA"/>
</dbReference>
<evidence type="ECO:0000313" key="19">
    <source>
        <dbReference type="Proteomes" id="UP000486351"/>
    </source>
</evidence>
<dbReference type="Proteomes" id="UP000441208">
    <property type="component" value="Unassembled WGS sequence"/>
</dbReference>
<evidence type="ECO:0000313" key="3">
    <source>
        <dbReference type="EMBL" id="KAE9134649.1"/>
    </source>
</evidence>
<organism evidence="2 17">
    <name type="scientific">Phytophthora fragariae</name>
    <dbReference type="NCBI Taxonomy" id="53985"/>
    <lineage>
        <taxon>Eukaryota</taxon>
        <taxon>Sar</taxon>
        <taxon>Stramenopiles</taxon>
        <taxon>Oomycota</taxon>
        <taxon>Peronosporomycetes</taxon>
        <taxon>Peronosporales</taxon>
        <taxon>Peronosporaceae</taxon>
        <taxon>Phytophthora</taxon>
    </lineage>
</organism>
<dbReference type="Proteomes" id="UP000440367">
    <property type="component" value="Unassembled WGS sequence"/>
</dbReference>
<dbReference type="Proteomes" id="UP000486351">
    <property type="component" value="Unassembled WGS sequence"/>
</dbReference>
<dbReference type="EMBL" id="QXFW01000016">
    <property type="protein sequence ID" value="KAE9030281.1"/>
    <property type="molecule type" value="Genomic_DNA"/>
</dbReference>
<gene>
    <name evidence="9" type="ORF">PF001_g1779</name>
    <name evidence="8" type="ORF">PF002_g2320</name>
    <name evidence="7" type="ORF">PF004_g1292</name>
    <name evidence="6" type="ORF">PF005_g2054</name>
    <name evidence="5" type="ORF">PF006_g1645</name>
    <name evidence="4" type="ORF">PF007_g2070</name>
    <name evidence="10" type="ORF">PF008_g244</name>
    <name evidence="1" type="ORF">PF009_g2171</name>
    <name evidence="3" type="ORF">PF010_g2389</name>
    <name evidence="2" type="ORF">PF011_g674</name>
</gene>
<evidence type="ECO:0000313" key="13">
    <source>
        <dbReference type="Proteomes" id="UP000437068"/>
    </source>
</evidence>
<dbReference type="EMBL" id="QXFZ01000053">
    <property type="protein sequence ID" value="KAE9136764.1"/>
    <property type="molecule type" value="Genomic_DNA"/>
</dbReference>
<evidence type="ECO:0000313" key="12">
    <source>
        <dbReference type="Proteomes" id="UP000433483"/>
    </source>
</evidence>
<evidence type="ECO:0000313" key="18">
    <source>
        <dbReference type="Proteomes" id="UP000476176"/>
    </source>
</evidence>
<dbReference type="EMBL" id="QXGF01000055">
    <property type="protein sequence ID" value="KAE8948271.1"/>
    <property type="molecule type" value="Genomic_DNA"/>
</dbReference>
<protein>
    <submittedName>
        <fullName evidence="2">Uncharacterized protein</fullName>
    </submittedName>
</protein>
<reference evidence="17 18" key="1">
    <citation type="submission" date="2018-09" db="EMBL/GenBank/DDBJ databases">
        <title>Genomic investigation of the strawberry pathogen Phytophthora fragariae indicates pathogenicity is determined by transcriptional variation in three key races.</title>
        <authorList>
            <person name="Adams T.M."/>
            <person name="Armitage A.D."/>
            <person name="Sobczyk M.K."/>
            <person name="Bates H.J."/>
            <person name="Dunwell J.M."/>
            <person name="Nellist C.F."/>
            <person name="Harrison R.J."/>
        </authorList>
    </citation>
    <scope>NUCLEOTIDE SEQUENCE [LARGE SCALE GENOMIC DNA]</scope>
    <source>
        <strain evidence="9 13">A4</strain>
        <strain evidence="8 14">BC-1</strain>
        <strain evidence="7 18">BC-23</strain>
        <strain evidence="6 12">NOV-27</strain>
        <strain evidence="5 15">NOV-5</strain>
        <strain evidence="4 16">NOV-71</strain>
        <strain evidence="10 19">NOV-77</strain>
        <strain evidence="1 11">NOV-9</strain>
        <strain evidence="3 20">ONT-3</strain>
        <strain evidence="2 17">SCRP245</strain>
    </source>
</reference>
<dbReference type="EMBL" id="QXFY01000005">
    <property type="protein sequence ID" value="KAE9362249.1"/>
    <property type="molecule type" value="Genomic_DNA"/>
</dbReference>
<evidence type="ECO:0000313" key="6">
    <source>
        <dbReference type="EMBL" id="KAE9234090.1"/>
    </source>
</evidence>
<dbReference type="Proteomes" id="UP000476176">
    <property type="component" value="Unassembled WGS sequence"/>
</dbReference>
<evidence type="ECO:0000313" key="1">
    <source>
        <dbReference type="EMBL" id="KAE8948271.1"/>
    </source>
</evidence>
<evidence type="ECO:0000313" key="9">
    <source>
        <dbReference type="EMBL" id="KAE9327767.1"/>
    </source>
</evidence>
<evidence type="ECO:0000313" key="11">
    <source>
        <dbReference type="Proteomes" id="UP000429523"/>
    </source>
</evidence>
<evidence type="ECO:0000313" key="7">
    <source>
        <dbReference type="EMBL" id="KAE9253863.1"/>
    </source>
</evidence>
<evidence type="ECO:0000313" key="15">
    <source>
        <dbReference type="Proteomes" id="UP000440732"/>
    </source>
</evidence>
<dbReference type="AlphaFoldDB" id="A0A6A3MD60"/>
<dbReference type="EMBL" id="QXGA01000042">
    <property type="protein sequence ID" value="KAE9154330.1"/>
    <property type="molecule type" value="Genomic_DNA"/>
</dbReference>
<keyword evidence="12" id="KW-1185">Reference proteome</keyword>
<evidence type="ECO:0000313" key="4">
    <source>
        <dbReference type="EMBL" id="KAE9136764.1"/>
    </source>
</evidence>
<dbReference type="EMBL" id="QXGD01000059">
    <property type="protein sequence ID" value="KAE9255525.1"/>
    <property type="molecule type" value="Genomic_DNA"/>
</dbReference>
<dbReference type="EMBL" id="QXGB01000052">
    <property type="protein sequence ID" value="KAE9234090.1"/>
    <property type="molecule type" value="Genomic_DNA"/>
</dbReference>
<accession>A0A6A3MD60</accession>
<evidence type="ECO:0000313" key="14">
    <source>
        <dbReference type="Proteomes" id="UP000440367"/>
    </source>
</evidence>
<evidence type="ECO:0000313" key="17">
    <source>
        <dbReference type="Proteomes" id="UP000460718"/>
    </source>
</evidence>
<dbReference type="Proteomes" id="UP000488956">
    <property type="component" value="Unassembled WGS sequence"/>
</dbReference>
<evidence type="ECO:0000313" key="10">
    <source>
        <dbReference type="EMBL" id="KAE9362249.1"/>
    </source>
</evidence>
<dbReference type="EMBL" id="QXGC01000031">
    <property type="protein sequence ID" value="KAE9253863.1"/>
    <property type="molecule type" value="Genomic_DNA"/>
</dbReference>
<dbReference type="Proteomes" id="UP000437068">
    <property type="component" value="Unassembled WGS sequence"/>
</dbReference>
<evidence type="ECO:0000313" key="16">
    <source>
        <dbReference type="Proteomes" id="UP000441208"/>
    </source>
</evidence>
<dbReference type="Proteomes" id="UP000460718">
    <property type="component" value="Unassembled WGS sequence"/>
</dbReference>
<evidence type="ECO:0000313" key="20">
    <source>
        <dbReference type="Proteomes" id="UP000488956"/>
    </source>
</evidence>
<proteinExistence type="predicted"/>
<evidence type="ECO:0000313" key="2">
    <source>
        <dbReference type="EMBL" id="KAE9030281.1"/>
    </source>
</evidence>
<dbReference type="Proteomes" id="UP000429523">
    <property type="component" value="Unassembled WGS sequence"/>
</dbReference>
<name>A0A6A3MD60_9STRA</name>
<comment type="caution">
    <text evidence="2">The sequence shown here is derived from an EMBL/GenBank/DDBJ whole genome shotgun (WGS) entry which is preliminary data.</text>
</comment>
<dbReference type="Proteomes" id="UP000440732">
    <property type="component" value="Unassembled WGS sequence"/>
</dbReference>
<dbReference type="Proteomes" id="UP000433483">
    <property type="component" value="Unassembled WGS sequence"/>
</dbReference>
<evidence type="ECO:0000313" key="5">
    <source>
        <dbReference type="EMBL" id="KAE9154330.1"/>
    </source>
</evidence>